<protein>
    <submittedName>
        <fullName evidence="10">Branched-chain amino acid ABC transporter permease</fullName>
    </submittedName>
</protein>
<comment type="similarity">
    <text evidence="8">Belongs to the binding-protein-dependent transport system permease family. LivHM subfamily.</text>
</comment>
<organism evidence="10 11">
    <name type="scientific">Halomarina rubra</name>
    <dbReference type="NCBI Taxonomy" id="2071873"/>
    <lineage>
        <taxon>Archaea</taxon>
        <taxon>Methanobacteriati</taxon>
        <taxon>Methanobacteriota</taxon>
        <taxon>Stenosarchaea group</taxon>
        <taxon>Halobacteria</taxon>
        <taxon>Halobacteriales</taxon>
        <taxon>Natronomonadaceae</taxon>
        <taxon>Halomarina</taxon>
    </lineage>
</organism>
<evidence type="ECO:0000313" key="10">
    <source>
        <dbReference type="EMBL" id="MFD1512784.1"/>
    </source>
</evidence>
<evidence type="ECO:0000256" key="9">
    <source>
        <dbReference type="SAM" id="Phobius"/>
    </source>
</evidence>
<feature type="transmembrane region" description="Helical" evidence="9">
    <location>
        <begin position="183"/>
        <end position="200"/>
    </location>
</feature>
<evidence type="ECO:0000256" key="6">
    <source>
        <dbReference type="ARBA" id="ARBA00022989"/>
    </source>
</evidence>
<dbReference type="InterPro" id="IPR001851">
    <property type="entry name" value="ABC_transp_permease"/>
</dbReference>
<keyword evidence="5" id="KW-0029">Amino-acid transport</keyword>
<dbReference type="InterPro" id="IPR052157">
    <property type="entry name" value="BCAA_transport_permease"/>
</dbReference>
<name>A0ABD6AT62_9EURY</name>
<dbReference type="RefSeq" id="WP_250872762.1">
    <property type="nucleotide sequence ID" value="NZ_JALXFV010000003.1"/>
</dbReference>
<evidence type="ECO:0000313" key="11">
    <source>
        <dbReference type="Proteomes" id="UP001597187"/>
    </source>
</evidence>
<dbReference type="AlphaFoldDB" id="A0ABD6AT62"/>
<evidence type="ECO:0000256" key="8">
    <source>
        <dbReference type="ARBA" id="ARBA00037998"/>
    </source>
</evidence>
<comment type="subcellular location">
    <subcellularLocation>
        <location evidence="1">Cell membrane</location>
        <topology evidence="1">Multi-pass membrane protein</topology>
    </subcellularLocation>
</comment>
<evidence type="ECO:0000256" key="2">
    <source>
        <dbReference type="ARBA" id="ARBA00022448"/>
    </source>
</evidence>
<feature type="transmembrane region" description="Helical" evidence="9">
    <location>
        <begin position="66"/>
        <end position="84"/>
    </location>
</feature>
<feature type="transmembrane region" description="Helical" evidence="9">
    <location>
        <begin position="308"/>
        <end position="326"/>
    </location>
</feature>
<feature type="transmembrane region" description="Helical" evidence="9">
    <location>
        <begin position="127"/>
        <end position="150"/>
    </location>
</feature>
<sequence>MSALFAASVGALPLQLAELFTFDALSSVLFDALSKAAVYAMLAMGLTLIFGLMGVLNFAHGSLTMLGAYLGGLVMVVLVTGATGPWTRLAFFFVGLVVVFGLLSALGATLEVGLIRPLYDRPPIYQILLTFGITLVIDELVRIVVLFYGLQPITEWQEALGTKPYFLGQQLVLGPVSVGGMDLFEMLLGAATVAAVWAFLTRTRYGLVVRAGSEDAEMTEALGIDVRRVFTTVFALGVGLAGVAGMLLMWDNNWGASVPLATETLLPAFVVVIIGGLGTFRGTVVAAVIVGFADALAQWLFVNSVVDFPPLPQLTVFLILVVMLVIRPQGLFGRAEVGGH</sequence>
<evidence type="ECO:0000256" key="3">
    <source>
        <dbReference type="ARBA" id="ARBA00022475"/>
    </source>
</evidence>
<dbReference type="EMBL" id="JBHUDC010000003">
    <property type="protein sequence ID" value="MFD1512784.1"/>
    <property type="molecule type" value="Genomic_DNA"/>
</dbReference>
<accession>A0ABD6AT62</accession>
<dbReference type="GO" id="GO:0006865">
    <property type="term" value="P:amino acid transport"/>
    <property type="evidence" value="ECO:0007669"/>
    <property type="project" value="UniProtKB-KW"/>
</dbReference>
<keyword evidence="7 9" id="KW-0472">Membrane</keyword>
<dbReference type="PANTHER" id="PTHR11795:SF442">
    <property type="entry name" value="ABC TRANSPORTER ATP-BINDING PROTEIN"/>
    <property type="match status" value="1"/>
</dbReference>
<keyword evidence="4 9" id="KW-0812">Transmembrane</keyword>
<gene>
    <name evidence="10" type="ORF">ACFSBT_05740</name>
</gene>
<feature type="transmembrane region" description="Helical" evidence="9">
    <location>
        <begin position="229"/>
        <end position="250"/>
    </location>
</feature>
<evidence type="ECO:0000256" key="4">
    <source>
        <dbReference type="ARBA" id="ARBA00022692"/>
    </source>
</evidence>
<evidence type="ECO:0000256" key="7">
    <source>
        <dbReference type="ARBA" id="ARBA00023136"/>
    </source>
</evidence>
<comment type="caution">
    <text evidence="10">The sequence shown here is derived from an EMBL/GenBank/DDBJ whole genome shotgun (WGS) entry which is preliminary data.</text>
</comment>
<dbReference type="CDD" id="cd06582">
    <property type="entry name" value="TM_PBP1_LivH_like"/>
    <property type="match status" value="1"/>
</dbReference>
<evidence type="ECO:0000256" key="1">
    <source>
        <dbReference type="ARBA" id="ARBA00004651"/>
    </source>
</evidence>
<dbReference type="GO" id="GO:0005886">
    <property type="term" value="C:plasma membrane"/>
    <property type="evidence" value="ECO:0007669"/>
    <property type="project" value="UniProtKB-SubCell"/>
</dbReference>
<dbReference type="Pfam" id="PF02653">
    <property type="entry name" value="BPD_transp_2"/>
    <property type="match status" value="1"/>
</dbReference>
<keyword evidence="3" id="KW-1003">Cell membrane</keyword>
<dbReference type="PANTHER" id="PTHR11795">
    <property type="entry name" value="BRANCHED-CHAIN AMINO ACID TRANSPORT SYSTEM PERMEASE PROTEIN LIVH"/>
    <property type="match status" value="1"/>
</dbReference>
<keyword evidence="2" id="KW-0813">Transport</keyword>
<evidence type="ECO:0000256" key="5">
    <source>
        <dbReference type="ARBA" id="ARBA00022970"/>
    </source>
</evidence>
<dbReference type="Proteomes" id="UP001597187">
    <property type="component" value="Unassembled WGS sequence"/>
</dbReference>
<feature type="transmembrane region" description="Helical" evidence="9">
    <location>
        <begin position="36"/>
        <end position="59"/>
    </location>
</feature>
<reference evidence="10 11" key="1">
    <citation type="journal article" date="2019" name="Int. J. Syst. Evol. Microbiol.">
        <title>The Global Catalogue of Microorganisms (GCM) 10K type strain sequencing project: providing services to taxonomists for standard genome sequencing and annotation.</title>
        <authorList>
            <consortium name="The Broad Institute Genomics Platform"/>
            <consortium name="The Broad Institute Genome Sequencing Center for Infectious Disease"/>
            <person name="Wu L."/>
            <person name="Ma J."/>
        </authorList>
    </citation>
    <scope>NUCLEOTIDE SEQUENCE [LARGE SCALE GENOMIC DNA]</scope>
    <source>
        <strain evidence="10 11">CGMCC 1.12563</strain>
    </source>
</reference>
<feature type="transmembrane region" description="Helical" evidence="9">
    <location>
        <begin position="90"/>
        <end position="115"/>
    </location>
</feature>
<proteinExistence type="inferred from homology"/>
<keyword evidence="11" id="KW-1185">Reference proteome</keyword>
<keyword evidence="6 9" id="KW-1133">Transmembrane helix</keyword>